<name>A0A0K2TVB0_LEPSM</name>
<feature type="non-terminal residue" evidence="2">
    <location>
        <position position="1"/>
    </location>
</feature>
<sequence length="75" mass="8838">TTRTTIFLQLFICLYYCTSTSTRQCPTFLDGTTNGKLCFNNINYNSLTNRRWCYSLFFMCTLKRCYSIHIFSTQG</sequence>
<proteinExistence type="predicted"/>
<dbReference type="EMBL" id="HACA01012613">
    <property type="protein sequence ID" value="CDW29974.1"/>
    <property type="molecule type" value="Transcribed_RNA"/>
</dbReference>
<feature type="signal peptide" evidence="1">
    <location>
        <begin position="1"/>
        <end position="22"/>
    </location>
</feature>
<keyword evidence="1" id="KW-0732">Signal</keyword>
<feature type="chain" id="PRO_5013456358" description="Secreted protein" evidence="1">
    <location>
        <begin position="23"/>
        <end position="75"/>
    </location>
</feature>
<dbReference type="EMBL" id="HACA01012612">
    <property type="protein sequence ID" value="CDW29973.1"/>
    <property type="molecule type" value="Transcribed_RNA"/>
</dbReference>
<organism evidence="2">
    <name type="scientific">Lepeophtheirus salmonis</name>
    <name type="common">Salmon louse</name>
    <name type="synonym">Caligus salmonis</name>
    <dbReference type="NCBI Taxonomy" id="72036"/>
    <lineage>
        <taxon>Eukaryota</taxon>
        <taxon>Metazoa</taxon>
        <taxon>Ecdysozoa</taxon>
        <taxon>Arthropoda</taxon>
        <taxon>Crustacea</taxon>
        <taxon>Multicrustacea</taxon>
        <taxon>Hexanauplia</taxon>
        <taxon>Copepoda</taxon>
        <taxon>Siphonostomatoida</taxon>
        <taxon>Caligidae</taxon>
        <taxon>Lepeophtheirus</taxon>
    </lineage>
</organism>
<accession>A0A0K2TVB0</accession>
<evidence type="ECO:0008006" key="3">
    <source>
        <dbReference type="Google" id="ProtNLM"/>
    </source>
</evidence>
<dbReference type="AlphaFoldDB" id="A0A0K2TVB0"/>
<evidence type="ECO:0000256" key="1">
    <source>
        <dbReference type="SAM" id="SignalP"/>
    </source>
</evidence>
<protein>
    <recommendedName>
        <fullName evidence="3">Secreted protein</fullName>
    </recommendedName>
</protein>
<reference evidence="2" key="1">
    <citation type="submission" date="2014-05" db="EMBL/GenBank/DDBJ databases">
        <authorList>
            <person name="Chronopoulou M."/>
        </authorList>
    </citation>
    <scope>NUCLEOTIDE SEQUENCE</scope>
    <source>
        <tissue evidence="2">Whole organism</tissue>
    </source>
</reference>
<evidence type="ECO:0000313" key="2">
    <source>
        <dbReference type="EMBL" id="CDW29973.1"/>
    </source>
</evidence>